<dbReference type="Proteomes" id="UP000177870">
    <property type="component" value="Chromosome"/>
</dbReference>
<dbReference type="STRING" id="1458985.BJP34_25830"/>
<dbReference type="RefSeq" id="WP_070394813.1">
    <property type="nucleotide sequence ID" value="NZ_CP017599.1"/>
</dbReference>
<protein>
    <submittedName>
        <fullName evidence="1">Uncharacterized protein</fullName>
    </submittedName>
</protein>
<dbReference type="EMBL" id="CP017599">
    <property type="protein sequence ID" value="AOX02405.1"/>
    <property type="molecule type" value="Genomic_DNA"/>
</dbReference>
<organism evidence="1 2">
    <name type="scientific">Moorena producens PAL-8-15-08-1</name>
    <dbReference type="NCBI Taxonomy" id="1458985"/>
    <lineage>
        <taxon>Bacteria</taxon>
        <taxon>Bacillati</taxon>
        <taxon>Cyanobacteriota</taxon>
        <taxon>Cyanophyceae</taxon>
        <taxon>Coleofasciculales</taxon>
        <taxon>Coleofasciculaceae</taxon>
        <taxon>Moorena</taxon>
    </lineage>
</organism>
<dbReference type="OrthoDB" id="489126at2"/>
<proteinExistence type="predicted"/>
<evidence type="ECO:0000313" key="2">
    <source>
        <dbReference type="Proteomes" id="UP000177870"/>
    </source>
</evidence>
<gene>
    <name evidence="1" type="ORF">BJP34_25830</name>
</gene>
<evidence type="ECO:0000313" key="1">
    <source>
        <dbReference type="EMBL" id="AOX02405.1"/>
    </source>
</evidence>
<dbReference type="KEGG" id="mpro:BJP34_25830"/>
<sequence>MTNRQIPLTEDYTRPWALMRLLPKCQRYTVARFFNRQDADNHLRFLDRYMPEAKFEVLFDLPVNKDSNQLL</sequence>
<dbReference type="AlphaFoldDB" id="A0A1D8TXW8"/>
<accession>A0A1D8TXW8</accession>
<name>A0A1D8TXW8_9CYAN</name>
<reference evidence="2" key="1">
    <citation type="submission" date="2016-10" db="EMBL/GenBank/DDBJ databases">
        <title>Comparative genomics uncovers the prolific and rare metabolic potential of the cyanobacterial genus Moorea.</title>
        <authorList>
            <person name="Leao T."/>
            <person name="Castelao G."/>
            <person name="Korobeynikov A."/>
            <person name="Monroe E.A."/>
            <person name="Podell S."/>
            <person name="Glukhov E."/>
            <person name="Allen E."/>
            <person name="Gerwick W.H."/>
            <person name="Gerwick L."/>
        </authorList>
    </citation>
    <scope>NUCLEOTIDE SEQUENCE [LARGE SCALE GENOMIC DNA]</scope>
    <source>
        <strain evidence="2">PAL-8-15-08-1</strain>
    </source>
</reference>